<organism evidence="9 10">
    <name type="scientific">Syphacia muris</name>
    <dbReference type="NCBI Taxonomy" id="451379"/>
    <lineage>
        <taxon>Eukaryota</taxon>
        <taxon>Metazoa</taxon>
        <taxon>Ecdysozoa</taxon>
        <taxon>Nematoda</taxon>
        <taxon>Chromadorea</taxon>
        <taxon>Rhabditida</taxon>
        <taxon>Spirurina</taxon>
        <taxon>Oxyuridomorpha</taxon>
        <taxon>Oxyuroidea</taxon>
        <taxon>Oxyuridae</taxon>
        <taxon>Syphacia</taxon>
    </lineage>
</organism>
<dbReference type="GO" id="GO:0003723">
    <property type="term" value="F:RNA binding"/>
    <property type="evidence" value="ECO:0007669"/>
    <property type="project" value="UniProtKB-UniRule"/>
</dbReference>
<feature type="compositionally biased region" description="Basic and acidic residues" evidence="6">
    <location>
        <begin position="359"/>
        <end position="384"/>
    </location>
</feature>
<dbReference type="InterPro" id="IPR036361">
    <property type="entry name" value="SAP_dom_sf"/>
</dbReference>
<feature type="domain" description="SAP" evidence="8">
    <location>
        <begin position="19"/>
        <end position="53"/>
    </location>
</feature>
<feature type="compositionally biased region" description="Low complexity" evidence="6">
    <location>
        <begin position="222"/>
        <end position="240"/>
    </location>
</feature>
<evidence type="ECO:0000256" key="1">
    <source>
        <dbReference type="ARBA" id="ARBA00004123"/>
    </source>
</evidence>
<accession>A0A0N5AH57</accession>
<protein>
    <submittedName>
        <fullName evidence="10">Scaffold attachment factor B1</fullName>
    </submittedName>
</protein>
<evidence type="ECO:0000256" key="3">
    <source>
        <dbReference type="ARBA" id="ARBA00023242"/>
    </source>
</evidence>
<dbReference type="PANTHER" id="PTHR15683">
    <property type="entry name" value="SCAFFOLD ATTACHMENT FACTOR B-RELATED"/>
    <property type="match status" value="1"/>
</dbReference>
<dbReference type="PROSITE" id="PS50800">
    <property type="entry name" value="SAP"/>
    <property type="match status" value="1"/>
</dbReference>
<dbReference type="CDD" id="cd12417">
    <property type="entry name" value="RRM_SAFB_like"/>
    <property type="match status" value="1"/>
</dbReference>
<feature type="coiled-coil region" evidence="5">
    <location>
        <begin position="524"/>
        <end position="574"/>
    </location>
</feature>
<dbReference type="InterPro" id="IPR000504">
    <property type="entry name" value="RRM_dom"/>
</dbReference>
<keyword evidence="9" id="KW-1185">Reference proteome</keyword>
<evidence type="ECO:0000259" key="7">
    <source>
        <dbReference type="PROSITE" id="PS50102"/>
    </source>
</evidence>
<dbReference type="GO" id="GO:0043565">
    <property type="term" value="F:sequence-specific DNA binding"/>
    <property type="evidence" value="ECO:0007669"/>
    <property type="project" value="TreeGrafter"/>
</dbReference>
<dbReference type="SMART" id="SM00360">
    <property type="entry name" value="RRM"/>
    <property type="match status" value="1"/>
</dbReference>
<evidence type="ECO:0000313" key="9">
    <source>
        <dbReference type="Proteomes" id="UP000046393"/>
    </source>
</evidence>
<dbReference type="Gene3D" id="3.30.70.330">
    <property type="match status" value="1"/>
</dbReference>
<dbReference type="SUPFAM" id="SSF54928">
    <property type="entry name" value="RNA-binding domain, RBD"/>
    <property type="match status" value="1"/>
</dbReference>
<comment type="subcellular location">
    <subcellularLocation>
        <location evidence="1">Nucleus</location>
    </subcellularLocation>
</comment>
<dbReference type="InterPro" id="IPR035979">
    <property type="entry name" value="RBD_domain_sf"/>
</dbReference>
<keyword evidence="2 4" id="KW-0694">RNA-binding</keyword>
<feature type="region of interest" description="Disordered" evidence="6">
    <location>
        <begin position="356"/>
        <end position="456"/>
    </location>
</feature>
<dbReference type="SUPFAM" id="SSF68906">
    <property type="entry name" value="SAP domain"/>
    <property type="match status" value="1"/>
</dbReference>
<feature type="compositionally biased region" description="Low complexity" evidence="6">
    <location>
        <begin position="722"/>
        <end position="743"/>
    </location>
</feature>
<feature type="domain" description="RRM" evidence="7">
    <location>
        <begin position="248"/>
        <end position="326"/>
    </location>
</feature>
<reference evidence="10" key="1">
    <citation type="submission" date="2017-02" db="UniProtKB">
        <authorList>
            <consortium name="WormBaseParasite"/>
        </authorList>
    </citation>
    <scope>IDENTIFICATION</scope>
</reference>
<dbReference type="InterPro" id="IPR003034">
    <property type="entry name" value="SAP_dom"/>
</dbReference>
<dbReference type="InterPro" id="IPR051738">
    <property type="entry name" value="SAF_Modulators"/>
</dbReference>
<feature type="compositionally biased region" description="Basic and acidic residues" evidence="6">
    <location>
        <begin position="660"/>
        <end position="674"/>
    </location>
</feature>
<keyword evidence="5" id="KW-0175">Coiled coil</keyword>
<evidence type="ECO:0000256" key="2">
    <source>
        <dbReference type="ARBA" id="ARBA00022884"/>
    </source>
</evidence>
<dbReference type="STRING" id="451379.A0A0N5AH57"/>
<evidence type="ECO:0000256" key="5">
    <source>
        <dbReference type="SAM" id="Coils"/>
    </source>
</evidence>
<evidence type="ECO:0000256" key="6">
    <source>
        <dbReference type="SAM" id="MobiDB-lite"/>
    </source>
</evidence>
<dbReference type="AlphaFoldDB" id="A0A0N5AH57"/>
<dbReference type="WBParaSite" id="SMUV_0000369601-mRNA-1">
    <property type="protein sequence ID" value="SMUV_0000369601-mRNA-1"/>
    <property type="gene ID" value="SMUV_0000369601"/>
</dbReference>
<sequence length="824" mass="91680">MSGQSAILAPGSQQRMVTLAELRVFDLKQELEKRGLDKNGIKFTLIERLETALRNEGHDPSTFRFTVGDYGKNASTTKSLCLKRGGGEEAKEFIGEGGENEIVEKTEQKEVDTGVESNVEDESVRSKDDENSLKIDIKEEELKSCIAEVSSRFPDEKTESTEGLEGETLFCESESKVISDNIDEQSKSVFDTEEVRTNTVKTEEIGLRKDNNSAAATVIPASSAGSSEKPSSSHLSSSQSILKRPLDTSLWIRGIGPNTKAADLQALFSKYGRVITAKIYTRRQQPSGACFGFVTMVNSDAADLCIHKLNRTTVKGRVISIERADRSSMSFLKSVKKKAAAAAAAANIAQKNLLAANTEKPKSEERSKTNSELVTDKEKKEKSSGKSKGSTATVEKSSSSHSWSDKQKHLKTTSSSSSSKKVAVRAPSSSTSQYKSRQSIRERTAASRMSSKFKAGRRIAERAERFTSLRRPFASRIRKPIAMSVRRPGISTSERISPSSRMSRISRFARREVSSRRVEPSWDKREVMEVLRKKEEEHRLKEQELRLQRERERLRFERERIERERLELQQWRQMGQFAASQMPPMITMSRRSDETYDDIHSSSHHRSSGSGSYARSGSDRHSSGHRSGSSSTRVASSERHEPHVSSRYVSSSHHSSSRSISDRDRSRHGRELESRSYTSSSPREYYSRDFYSVYGRSMEGSAGSYGKDSYRGADVSYSSGMHRSGGSYGGSSSRSGGSSSWRVSGGGSSGYMGSSSRDYEAGSTWMSSMASQSQGMSGSQWQSSRTMDNWLDGDGYSQQGSHNSSYEKSYDKCDSYDKYGGRRY</sequence>
<feature type="compositionally biased region" description="Low complexity" evidence="6">
    <location>
        <begin position="414"/>
        <end position="437"/>
    </location>
</feature>
<dbReference type="GO" id="GO:0006357">
    <property type="term" value="P:regulation of transcription by RNA polymerase II"/>
    <property type="evidence" value="ECO:0007669"/>
    <property type="project" value="TreeGrafter"/>
</dbReference>
<keyword evidence="3" id="KW-0539">Nucleus</keyword>
<feature type="compositionally biased region" description="Low complexity" evidence="6">
    <location>
        <begin position="765"/>
        <end position="784"/>
    </location>
</feature>
<feature type="compositionally biased region" description="Low complexity" evidence="6">
    <location>
        <begin position="625"/>
        <end position="635"/>
    </location>
</feature>
<proteinExistence type="predicted"/>
<dbReference type="Proteomes" id="UP000046393">
    <property type="component" value="Unplaced"/>
</dbReference>
<feature type="compositionally biased region" description="Low complexity" evidence="6">
    <location>
        <begin position="645"/>
        <end position="659"/>
    </location>
</feature>
<feature type="region of interest" description="Disordered" evidence="6">
    <location>
        <begin position="220"/>
        <end position="240"/>
    </location>
</feature>
<dbReference type="Gene3D" id="1.10.720.30">
    <property type="entry name" value="SAP domain"/>
    <property type="match status" value="1"/>
</dbReference>
<name>A0A0N5AH57_9BILA</name>
<dbReference type="Pfam" id="PF02037">
    <property type="entry name" value="SAP"/>
    <property type="match status" value="1"/>
</dbReference>
<dbReference type="GO" id="GO:0050684">
    <property type="term" value="P:regulation of mRNA processing"/>
    <property type="evidence" value="ECO:0007669"/>
    <property type="project" value="TreeGrafter"/>
</dbReference>
<evidence type="ECO:0000313" key="10">
    <source>
        <dbReference type="WBParaSite" id="SMUV_0000369601-mRNA-1"/>
    </source>
</evidence>
<dbReference type="InterPro" id="IPR012677">
    <property type="entry name" value="Nucleotide-bd_a/b_plait_sf"/>
</dbReference>
<dbReference type="GO" id="GO:0005634">
    <property type="term" value="C:nucleus"/>
    <property type="evidence" value="ECO:0007669"/>
    <property type="project" value="UniProtKB-SubCell"/>
</dbReference>
<evidence type="ECO:0000256" key="4">
    <source>
        <dbReference type="PROSITE-ProRule" id="PRU00176"/>
    </source>
</evidence>
<feature type="region of interest" description="Disordered" evidence="6">
    <location>
        <begin position="722"/>
        <end position="824"/>
    </location>
</feature>
<feature type="compositionally biased region" description="Basic and acidic residues" evidence="6">
    <location>
        <begin position="808"/>
        <end position="824"/>
    </location>
</feature>
<dbReference type="PROSITE" id="PS50102">
    <property type="entry name" value="RRM"/>
    <property type="match status" value="1"/>
</dbReference>
<feature type="region of interest" description="Disordered" evidence="6">
    <location>
        <begin position="594"/>
        <end position="682"/>
    </location>
</feature>
<dbReference type="SMART" id="SM00513">
    <property type="entry name" value="SAP"/>
    <property type="match status" value="1"/>
</dbReference>
<evidence type="ECO:0000259" key="8">
    <source>
        <dbReference type="PROSITE" id="PS50800"/>
    </source>
</evidence>
<dbReference type="Pfam" id="PF00076">
    <property type="entry name" value="RRM_1"/>
    <property type="match status" value="1"/>
</dbReference>
<dbReference type="PANTHER" id="PTHR15683:SF8">
    <property type="entry name" value="SCAFFOLD ATTACHMENT FACTOR B, ISOFORM B"/>
    <property type="match status" value="1"/>
</dbReference>
<feature type="compositionally biased region" description="Polar residues" evidence="6">
    <location>
        <begin position="796"/>
        <end position="807"/>
    </location>
</feature>